<reference evidence="1 2" key="1">
    <citation type="submission" date="2020-08" db="EMBL/GenBank/DDBJ databases">
        <authorList>
            <person name="Liu C."/>
            <person name="Sun Q."/>
        </authorList>
    </citation>
    <scope>NUCLEOTIDE SEQUENCE [LARGE SCALE GENOMIC DNA]</scope>
    <source>
        <strain evidence="1 2">NSJ-57</strain>
    </source>
</reference>
<organism evidence="1 2">
    <name type="scientific">Fusobacterium hominis</name>
    <dbReference type="NCBI Taxonomy" id="2764326"/>
    <lineage>
        <taxon>Bacteria</taxon>
        <taxon>Fusobacteriati</taxon>
        <taxon>Fusobacteriota</taxon>
        <taxon>Fusobacteriia</taxon>
        <taxon>Fusobacteriales</taxon>
        <taxon>Fusobacteriaceae</taxon>
        <taxon>Fusobacterium</taxon>
    </lineage>
</organism>
<dbReference type="RefSeq" id="WP_187422814.1">
    <property type="nucleotide sequence ID" value="NZ_CP060637.1"/>
</dbReference>
<dbReference type="KEGG" id="fho:H9Q81_08995"/>
<evidence type="ECO:0000313" key="2">
    <source>
        <dbReference type="Proteomes" id="UP000515913"/>
    </source>
</evidence>
<protein>
    <submittedName>
        <fullName evidence="1">Uncharacterized protein</fullName>
    </submittedName>
</protein>
<evidence type="ECO:0000313" key="1">
    <source>
        <dbReference type="EMBL" id="QNM15041.1"/>
    </source>
</evidence>
<accession>A0A7G9GW59</accession>
<proteinExistence type="predicted"/>
<dbReference type="AlphaFoldDB" id="A0A7G9GW59"/>
<gene>
    <name evidence="1" type="ORF">H9Q81_08995</name>
</gene>
<sequence>MDSVSRIIKVLCFFMLFIVAKGVEEKNVSALPTEDMVEYDENGKVIGIRTLEKNTSVYLDSKVDVYVPLEIISDVDIDALIIDDSQVKIPFSVELNREPERQNYFMLKYSQTEIDIDQDGKIDTHIYSSPFLNKKIEEDNVVYIDGKNISKEGNFEKVIYMTIEVRE</sequence>
<dbReference type="EMBL" id="CP060637">
    <property type="protein sequence ID" value="QNM15041.1"/>
    <property type="molecule type" value="Genomic_DNA"/>
</dbReference>
<dbReference type="Proteomes" id="UP000515913">
    <property type="component" value="Chromosome"/>
</dbReference>
<name>A0A7G9GW59_9FUSO</name>
<keyword evidence="2" id="KW-1185">Reference proteome</keyword>